<sequence>MFHKKGRDSVLKKFIIATSLTLSVLVTGCASVPMASPQADTTAKAYRAAPGQANIYVYRNETLGAALKMPVTLDGAQVGETASKTYIYRQVNPGSHVLTSQGEGSLTVNAQAGQNYFVWQEVKMGMISGGSKLQLVDESTGKAGVDECKLVQ</sequence>
<reference evidence="3 4" key="1">
    <citation type="submission" date="2018-04" db="EMBL/GenBank/DDBJ databases">
        <title>Novel species isolated from glacier.</title>
        <authorList>
            <person name="Liu Q."/>
            <person name="Xin Y.-H."/>
        </authorList>
    </citation>
    <scope>NUCLEOTIDE SEQUENCE [LARGE SCALE GENOMIC DNA]</scope>
    <source>
        <strain evidence="3 4">GT1R17</strain>
    </source>
</reference>
<evidence type="ECO:0000313" key="3">
    <source>
        <dbReference type="EMBL" id="PTU32453.1"/>
    </source>
</evidence>
<dbReference type="OrthoDB" id="7375569at2"/>
<accession>A0A2T5MIP0</accession>
<dbReference type="InterPro" id="IPR016596">
    <property type="entry name" value="UCP012335"/>
</dbReference>
<dbReference type="Pfam" id="PF11008">
    <property type="entry name" value="DUF2846"/>
    <property type="match status" value="1"/>
</dbReference>
<dbReference type="PIRSF" id="PIRSF012335">
    <property type="entry name" value="UCP012335"/>
    <property type="match status" value="1"/>
</dbReference>
<feature type="signal peptide" evidence="1">
    <location>
        <begin position="1"/>
        <end position="35"/>
    </location>
</feature>
<evidence type="ECO:0000259" key="2">
    <source>
        <dbReference type="Pfam" id="PF11008"/>
    </source>
</evidence>
<gene>
    <name evidence="3" type="ORF">CJD38_07345</name>
</gene>
<evidence type="ECO:0000256" key="1">
    <source>
        <dbReference type="SAM" id="SignalP"/>
    </source>
</evidence>
<evidence type="ECO:0000313" key="4">
    <source>
        <dbReference type="Proteomes" id="UP000244248"/>
    </source>
</evidence>
<name>A0A2T5MIP0_9GAMM</name>
<protein>
    <recommendedName>
        <fullName evidence="2">DUF2846 domain-containing protein</fullName>
    </recommendedName>
</protein>
<dbReference type="AlphaFoldDB" id="A0A2T5MIP0"/>
<dbReference type="EMBL" id="QANS01000002">
    <property type="protein sequence ID" value="PTU32453.1"/>
    <property type="molecule type" value="Genomic_DNA"/>
</dbReference>
<feature type="chain" id="PRO_5015551164" description="DUF2846 domain-containing protein" evidence="1">
    <location>
        <begin position="36"/>
        <end position="152"/>
    </location>
</feature>
<comment type="caution">
    <text evidence="3">The sequence shown here is derived from an EMBL/GenBank/DDBJ whole genome shotgun (WGS) entry which is preliminary data.</text>
</comment>
<dbReference type="InterPro" id="IPR022548">
    <property type="entry name" value="DUF2846"/>
</dbReference>
<dbReference type="PROSITE" id="PS51257">
    <property type="entry name" value="PROKAR_LIPOPROTEIN"/>
    <property type="match status" value="1"/>
</dbReference>
<keyword evidence="4" id="KW-1185">Reference proteome</keyword>
<feature type="domain" description="DUF2846" evidence="2">
    <location>
        <begin position="51"/>
        <end position="130"/>
    </location>
</feature>
<dbReference type="Proteomes" id="UP000244248">
    <property type="component" value="Unassembled WGS sequence"/>
</dbReference>
<organism evidence="3 4">
    <name type="scientific">Stenotrophobium rhamnosiphilum</name>
    <dbReference type="NCBI Taxonomy" id="2029166"/>
    <lineage>
        <taxon>Bacteria</taxon>
        <taxon>Pseudomonadati</taxon>
        <taxon>Pseudomonadota</taxon>
        <taxon>Gammaproteobacteria</taxon>
        <taxon>Nevskiales</taxon>
        <taxon>Nevskiaceae</taxon>
        <taxon>Stenotrophobium</taxon>
    </lineage>
</organism>
<keyword evidence="1" id="KW-0732">Signal</keyword>
<proteinExistence type="predicted"/>